<comment type="caution">
    <text evidence="1">The sequence shown here is derived from an EMBL/GenBank/DDBJ whole genome shotgun (WGS) entry which is preliminary data.</text>
</comment>
<organism evidence="1 2">
    <name type="scientific">Roseiarcus fermentans</name>
    <dbReference type="NCBI Taxonomy" id="1473586"/>
    <lineage>
        <taxon>Bacteria</taxon>
        <taxon>Pseudomonadati</taxon>
        <taxon>Pseudomonadota</taxon>
        <taxon>Alphaproteobacteria</taxon>
        <taxon>Hyphomicrobiales</taxon>
        <taxon>Roseiarcaceae</taxon>
        <taxon>Roseiarcus</taxon>
    </lineage>
</organism>
<proteinExistence type="predicted"/>
<dbReference type="SUPFAM" id="SSF55331">
    <property type="entry name" value="Tautomerase/MIF"/>
    <property type="match status" value="1"/>
</dbReference>
<evidence type="ECO:0000313" key="1">
    <source>
        <dbReference type="EMBL" id="RBP02836.1"/>
    </source>
</evidence>
<dbReference type="Proteomes" id="UP000253529">
    <property type="component" value="Unassembled WGS sequence"/>
</dbReference>
<evidence type="ECO:0000313" key="2">
    <source>
        <dbReference type="Proteomes" id="UP000253529"/>
    </source>
</evidence>
<dbReference type="EMBL" id="QNRK01000049">
    <property type="protein sequence ID" value="RBP02836.1"/>
    <property type="molecule type" value="Genomic_DNA"/>
</dbReference>
<dbReference type="OrthoDB" id="9804765at2"/>
<dbReference type="PANTHER" id="PTHR38460:SF1">
    <property type="entry name" value="TAUTOMERASE YOLI-RELATED"/>
    <property type="match status" value="1"/>
</dbReference>
<dbReference type="AlphaFoldDB" id="A0A366ELH5"/>
<keyword evidence="2" id="KW-1185">Reference proteome</keyword>
<protein>
    <submittedName>
        <fullName evidence="1">Tautomerase-like protein</fullName>
    </submittedName>
</protein>
<dbReference type="InterPro" id="IPR014347">
    <property type="entry name" value="Tautomerase/MIF_sf"/>
</dbReference>
<sequence>MPLISVYLRKGASPEFRRSLAGAIKTAFIGVLKLPDDDYNQVTFELDPENMIYDPNFFGEARSEKMILISMSFNHRSAELKAQLFEAVAKNVVEAVGIRIQDVMMNIVETARENWWAYGRTVNRDSGFDSRMVDAPT</sequence>
<name>A0A366ELH5_9HYPH</name>
<dbReference type="InterPro" id="IPR037479">
    <property type="entry name" value="Tauto_MSAD"/>
</dbReference>
<dbReference type="PANTHER" id="PTHR38460">
    <property type="entry name" value="TAUTOMERASE YOLI-RELATED"/>
    <property type="match status" value="1"/>
</dbReference>
<dbReference type="Pfam" id="PF14552">
    <property type="entry name" value="Tautomerase_2"/>
    <property type="match status" value="1"/>
</dbReference>
<dbReference type="Gene3D" id="3.30.429.10">
    <property type="entry name" value="Macrophage Migration Inhibitory Factor"/>
    <property type="match status" value="1"/>
</dbReference>
<accession>A0A366ELH5</accession>
<reference evidence="1 2" key="1">
    <citation type="submission" date="2018-06" db="EMBL/GenBank/DDBJ databases">
        <title>Genomic Encyclopedia of Type Strains, Phase IV (KMG-IV): sequencing the most valuable type-strain genomes for metagenomic binning, comparative biology and taxonomic classification.</title>
        <authorList>
            <person name="Goeker M."/>
        </authorList>
    </citation>
    <scope>NUCLEOTIDE SEQUENCE [LARGE SCALE GENOMIC DNA]</scope>
    <source>
        <strain evidence="1 2">DSM 24875</strain>
    </source>
</reference>
<gene>
    <name evidence="1" type="ORF">DFR50_14935</name>
</gene>
<dbReference type="RefSeq" id="WP_113893233.1">
    <property type="nucleotide sequence ID" value="NZ_QNRK01000049.1"/>
</dbReference>